<proteinExistence type="predicted"/>
<dbReference type="PANTHER" id="PTHR43048">
    <property type="entry name" value="METHYLMALONYL-COA EPIMERASE"/>
    <property type="match status" value="1"/>
</dbReference>
<dbReference type="Pfam" id="PF13669">
    <property type="entry name" value="Glyoxalase_4"/>
    <property type="match status" value="1"/>
</dbReference>
<evidence type="ECO:0000256" key="1">
    <source>
        <dbReference type="ARBA" id="ARBA00022723"/>
    </source>
</evidence>
<dbReference type="InterPro" id="IPR029068">
    <property type="entry name" value="Glyas_Bleomycin-R_OHBP_Dase"/>
</dbReference>
<accession>A0ABW6NRJ8</accession>
<evidence type="ECO:0000259" key="2">
    <source>
        <dbReference type="PROSITE" id="PS51819"/>
    </source>
</evidence>
<dbReference type="SUPFAM" id="SSF54593">
    <property type="entry name" value="Glyoxalase/Bleomycin resistance protein/Dihydroxybiphenyl dioxygenase"/>
    <property type="match status" value="1"/>
</dbReference>
<sequence>MTIERSLIPDAVFDHVAIAARSIDDMLPLYSGILGGKPCFEAIHNAYGFRVVQLQFMNRSKVELLEPTSDSTFLESFLRRHPAGGLHHVTFRVPNIQAAKEYCENQGFDVFGINYENDEWREFFLRPKSTWGTLVQIVQSAKYV</sequence>
<name>A0ABW6NRJ8_9NOCA</name>
<dbReference type="RefSeq" id="WP_387255092.1">
    <property type="nucleotide sequence ID" value="NZ_JBIALX010000019.1"/>
</dbReference>
<gene>
    <name evidence="3" type="ORF">ACFYTH_30815</name>
</gene>
<dbReference type="Gene3D" id="3.10.180.10">
    <property type="entry name" value="2,3-Dihydroxybiphenyl 1,2-Dioxygenase, domain 1"/>
    <property type="match status" value="1"/>
</dbReference>
<keyword evidence="4" id="KW-1185">Reference proteome</keyword>
<feature type="domain" description="VOC" evidence="2">
    <location>
        <begin position="12"/>
        <end position="140"/>
    </location>
</feature>
<dbReference type="PANTHER" id="PTHR43048:SF3">
    <property type="entry name" value="METHYLMALONYL-COA EPIMERASE, MITOCHONDRIAL"/>
    <property type="match status" value="1"/>
</dbReference>
<evidence type="ECO:0000313" key="3">
    <source>
        <dbReference type="EMBL" id="MFF0457775.1"/>
    </source>
</evidence>
<dbReference type="Proteomes" id="UP001601521">
    <property type="component" value="Unassembled WGS sequence"/>
</dbReference>
<protein>
    <submittedName>
        <fullName evidence="3">VOC family protein</fullName>
    </submittedName>
</protein>
<reference evidence="3 4" key="1">
    <citation type="submission" date="2024-10" db="EMBL/GenBank/DDBJ databases">
        <title>The Natural Products Discovery Center: Release of the First 8490 Sequenced Strains for Exploring Actinobacteria Biosynthetic Diversity.</title>
        <authorList>
            <person name="Kalkreuter E."/>
            <person name="Kautsar S.A."/>
            <person name="Yang D."/>
            <person name="Bader C.D."/>
            <person name="Teijaro C.N."/>
            <person name="Fluegel L."/>
            <person name="Davis C.M."/>
            <person name="Simpson J.R."/>
            <person name="Lauterbach L."/>
            <person name="Steele A.D."/>
            <person name="Gui C."/>
            <person name="Meng S."/>
            <person name="Li G."/>
            <person name="Viehrig K."/>
            <person name="Ye F."/>
            <person name="Su P."/>
            <person name="Kiefer A.F."/>
            <person name="Nichols A."/>
            <person name="Cepeda A.J."/>
            <person name="Yan W."/>
            <person name="Fan B."/>
            <person name="Jiang Y."/>
            <person name="Adhikari A."/>
            <person name="Zheng C.-J."/>
            <person name="Schuster L."/>
            <person name="Cowan T.M."/>
            <person name="Smanski M.J."/>
            <person name="Chevrette M.G."/>
            <person name="De Carvalho L.P.S."/>
            <person name="Shen B."/>
        </authorList>
    </citation>
    <scope>NUCLEOTIDE SEQUENCE [LARGE SCALE GENOMIC DNA]</scope>
    <source>
        <strain evidence="3 4">NPDC004550</strain>
    </source>
</reference>
<dbReference type="PROSITE" id="PS51819">
    <property type="entry name" value="VOC"/>
    <property type="match status" value="1"/>
</dbReference>
<dbReference type="InterPro" id="IPR037523">
    <property type="entry name" value="VOC_core"/>
</dbReference>
<comment type="caution">
    <text evidence="3">The sequence shown here is derived from an EMBL/GenBank/DDBJ whole genome shotgun (WGS) entry which is preliminary data.</text>
</comment>
<organism evidence="3 4">
    <name type="scientific">Nocardia africana</name>
    <dbReference type="NCBI Taxonomy" id="134964"/>
    <lineage>
        <taxon>Bacteria</taxon>
        <taxon>Bacillati</taxon>
        <taxon>Actinomycetota</taxon>
        <taxon>Actinomycetes</taxon>
        <taxon>Mycobacteriales</taxon>
        <taxon>Nocardiaceae</taxon>
        <taxon>Nocardia</taxon>
    </lineage>
</organism>
<keyword evidence="1" id="KW-0479">Metal-binding</keyword>
<evidence type="ECO:0000313" key="4">
    <source>
        <dbReference type="Proteomes" id="UP001601521"/>
    </source>
</evidence>
<dbReference type="InterPro" id="IPR051785">
    <property type="entry name" value="MMCE/EMCE_epimerase"/>
</dbReference>
<dbReference type="EMBL" id="JBIALX010000019">
    <property type="protein sequence ID" value="MFF0457775.1"/>
    <property type="molecule type" value="Genomic_DNA"/>
</dbReference>